<dbReference type="Proteomes" id="UP001207468">
    <property type="component" value="Unassembled WGS sequence"/>
</dbReference>
<name>A0ACC0U5E4_9AGAM</name>
<accession>A0ACC0U5E4</accession>
<keyword evidence="2" id="KW-1185">Reference proteome</keyword>
<evidence type="ECO:0000313" key="2">
    <source>
        <dbReference type="Proteomes" id="UP001207468"/>
    </source>
</evidence>
<evidence type="ECO:0000313" key="1">
    <source>
        <dbReference type="EMBL" id="KAI9463022.1"/>
    </source>
</evidence>
<proteinExistence type="predicted"/>
<organism evidence="1 2">
    <name type="scientific">Russula earlei</name>
    <dbReference type="NCBI Taxonomy" id="71964"/>
    <lineage>
        <taxon>Eukaryota</taxon>
        <taxon>Fungi</taxon>
        <taxon>Dikarya</taxon>
        <taxon>Basidiomycota</taxon>
        <taxon>Agaricomycotina</taxon>
        <taxon>Agaricomycetes</taxon>
        <taxon>Russulales</taxon>
        <taxon>Russulaceae</taxon>
        <taxon>Russula</taxon>
    </lineage>
</organism>
<dbReference type="EMBL" id="JAGFNK010000162">
    <property type="protein sequence ID" value="KAI9463022.1"/>
    <property type="molecule type" value="Genomic_DNA"/>
</dbReference>
<gene>
    <name evidence="1" type="ORF">F5148DRAFT_1300007</name>
</gene>
<protein>
    <submittedName>
        <fullName evidence="1">Uncharacterized protein</fullName>
    </submittedName>
</protein>
<comment type="caution">
    <text evidence="1">The sequence shown here is derived from an EMBL/GenBank/DDBJ whole genome shotgun (WGS) entry which is preliminary data.</text>
</comment>
<sequence length="621" mass="68658">MDMLQPPPLSQPRRRSVDVGGLSLALGSQGLGQGWVGWDDSKMDTEEQQLLFAELLSDMYNHTHTVINAHEPSHVHFNLAPIDVSMERRAELIKSLDNWHFEPHKLPEHEVLYCSLAIFEALFRLEGLLEMVPASIDQVRDLLFNMRHVYRHQNSYHNFEHALDVLQAIHMFLRSAGRVPPASILLEPDSRTWKPKQSADKPALVQYLTPADLFCLYVASIGHDVGHPGVTNMFMKNAQAPLSSLYDHNSPLEQLHYTLLIHILRRQGFGFLLDNAHSTPHFRKLLAETVLATDMRVHSQFMKRFQQLIDGAEVDQWTKRVLVCQALIKAADISNPCRPINVSQHWASALQEEWTSQATLERHLHMIPSVKEEADPLSEAKSQVWFIDTFAKPLFDLTASGIPETAEYANNCTENLATWKARVLLLSSCGDCPSPVHDTHSCSVRERERPLSPPHPPEDFVSAFPMALPTAFRQGVDQSDRSSFHDWGSISVSSAAALTDTDSSRASSPTHVPEASNSACPRSLSITSISTSSSISSSSPSITSTCPSAGLSDAPASLALLPPSHDDVGADSSVSSAAAIRAAYKVSVRKKPSSNRYSWSPGLRDMAPRREMAIAAGQGID</sequence>
<reference evidence="1" key="1">
    <citation type="submission" date="2021-03" db="EMBL/GenBank/DDBJ databases">
        <title>Evolutionary priming and transition to the ectomycorrhizal habit in an iconic lineage of mushroom-forming fungi: is preadaptation a requirement?</title>
        <authorList>
            <consortium name="DOE Joint Genome Institute"/>
            <person name="Looney B.P."/>
            <person name="Miyauchi S."/>
            <person name="Morin E."/>
            <person name="Drula E."/>
            <person name="Courty P.E."/>
            <person name="Chicoki N."/>
            <person name="Fauchery L."/>
            <person name="Kohler A."/>
            <person name="Kuo A."/>
            <person name="LaButti K."/>
            <person name="Pangilinan J."/>
            <person name="Lipzen A."/>
            <person name="Riley R."/>
            <person name="Andreopoulos W."/>
            <person name="He G."/>
            <person name="Johnson J."/>
            <person name="Barry K.W."/>
            <person name="Grigoriev I.V."/>
            <person name="Nagy L."/>
            <person name="Hibbett D."/>
            <person name="Henrissat B."/>
            <person name="Matheny P.B."/>
            <person name="Labbe J."/>
            <person name="Martin A.F."/>
        </authorList>
    </citation>
    <scope>NUCLEOTIDE SEQUENCE</scope>
    <source>
        <strain evidence="1">BPL698</strain>
    </source>
</reference>